<feature type="transmembrane region" description="Helical" evidence="2">
    <location>
        <begin position="277"/>
        <end position="299"/>
    </location>
</feature>
<dbReference type="PROSITE" id="PS51257">
    <property type="entry name" value="PROKAR_LIPOPROTEIN"/>
    <property type="match status" value="1"/>
</dbReference>
<feature type="region of interest" description="Disordered" evidence="1">
    <location>
        <begin position="25"/>
        <end position="55"/>
    </location>
</feature>
<dbReference type="OrthoDB" id="7448632at2"/>
<feature type="chain" id="PRO_5014888086" evidence="3">
    <location>
        <begin position="27"/>
        <end position="311"/>
    </location>
</feature>
<dbReference type="AlphaFoldDB" id="A0A2K8MCZ5"/>
<protein>
    <submittedName>
        <fullName evidence="5">DUF4349 domain-containing protein</fullName>
    </submittedName>
</protein>
<gene>
    <name evidence="5" type="ORF">CVN68_06935</name>
</gene>
<keyword evidence="2" id="KW-1133">Transmembrane helix</keyword>
<evidence type="ECO:0000259" key="4">
    <source>
        <dbReference type="Pfam" id="PF14257"/>
    </source>
</evidence>
<dbReference type="InterPro" id="IPR025645">
    <property type="entry name" value="DUF4349"/>
</dbReference>
<sequence length="311" mass="33088">MRIVAPKHLVAAAAAATLAACSANEAGDSSKGGQPAAESIVTEVPTETASDTAGSARLAEVAAPTARGPDTPPKLPVSLPKLTYAYALSYLLPGDKIAAAQDAHRNLCEEMGPARCQLLALERGVGEEQSNNAELKLRVATADARRFQVLLDHEVSEAGGRPENAKVATDEVSKQIVDTEARIRQRELLVARLTELLRKRNGRVSDLLEAERSVTQAQEELDQARGWLGELKGRVAMSEFEIRYAAIAPSASSQTLGTYLGEAAQGSGAVFQVGLRALLSLAIYLLPWLALLGLPVLALRALRKRRTAIQA</sequence>
<organism evidence="5 6">
    <name type="scientific">Sphingomonas psychrotolerans</name>
    <dbReference type="NCBI Taxonomy" id="1327635"/>
    <lineage>
        <taxon>Bacteria</taxon>
        <taxon>Pseudomonadati</taxon>
        <taxon>Pseudomonadota</taxon>
        <taxon>Alphaproteobacteria</taxon>
        <taxon>Sphingomonadales</taxon>
        <taxon>Sphingomonadaceae</taxon>
        <taxon>Sphingomonas</taxon>
    </lineage>
</organism>
<reference evidence="5 6" key="1">
    <citation type="submission" date="2017-11" db="EMBL/GenBank/DDBJ databases">
        <title>Complete genome sequence of Sphingomonas sp. Strain Cra20, a psychrotolerant potential plant growth promoting rhizobacteria.</title>
        <authorList>
            <person name="Luo Y."/>
        </authorList>
    </citation>
    <scope>NUCLEOTIDE SEQUENCE [LARGE SCALE GENOMIC DNA]</scope>
    <source>
        <strain evidence="5 6">Cra20</strain>
    </source>
</reference>
<name>A0A2K8MCZ5_9SPHN</name>
<keyword evidence="6" id="KW-1185">Reference proteome</keyword>
<evidence type="ECO:0000313" key="5">
    <source>
        <dbReference type="EMBL" id="ATY31733.1"/>
    </source>
</evidence>
<dbReference type="KEGG" id="sphc:CVN68_06935"/>
<keyword evidence="2" id="KW-0472">Membrane</keyword>
<accession>A0A2K8MCZ5</accession>
<dbReference type="Pfam" id="PF14257">
    <property type="entry name" value="DUF4349"/>
    <property type="match status" value="1"/>
</dbReference>
<dbReference type="EMBL" id="CP024923">
    <property type="protein sequence ID" value="ATY31733.1"/>
    <property type="molecule type" value="Genomic_DNA"/>
</dbReference>
<dbReference type="RefSeq" id="WP_100281542.1">
    <property type="nucleotide sequence ID" value="NZ_CP024923.1"/>
</dbReference>
<proteinExistence type="predicted"/>
<dbReference type="Proteomes" id="UP000229081">
    <property type="component" value="Chromosome"/>
</dbReference>
<feature type="signal peptide" evidence="3">
    <location>
        <begin position="1"/>
        <end position="26"/>
    </location>
</feature>
<evidence type="ECO:0000256" key="3">
    <source>
        <dbReference type="SAM" id="SignalP"/>
    </source>
</evidence>
<keyword evidence="3" id="KW-0732">Signal</keyword>
<evidence type="ECO:0000313" key="6">
    <source>
        <dbReference type="Proteomes" id="UP000229081"/>
    </source>
</evidence>
<keyword evidence="2" id="KW-0812">Transmembrane</keyword>
<evidence type="ECO:0000256" key="2">
    <source>
        <dbReference type="SAM" id="Phobius"/>
    </source>
</evidence>
<feature type="domain" description="DUF4349" evidence="4">
    <location>
        <begin position="95"/>
        <end position="299"/>
    </location>
</feature>
<evidence type="ECO:0000256" key="1">
    <source>
        <dbReference type="SAM" id="MobiDB-lite"/>
    </source>
</evidence>